<name>A0ABS8SAD1_DATST</name>
<dbReference type="Proteomes" id="UP000823775">
    <property type="component" value="Unassembled WGS sequence"/>
</dbReference>
<dbReference type="EMBL" id="JACEIK010000369">
    <property type="protein sequence ID" value="MCD7455788.1"/>
    <property type="molecule type" value="Genomic_DNA"/>
</dbReference>
<reference evidence="1 2" key="1">
    <citation type="journal article" date="2021" name="BMC Genomics">
        <title>Datura genome reveals duplications of psychoactive alkaloid biosynthetic genes and high mutation rate following tissue culture.</title>
        <authorList>
            <person name="Rajewski A."/>
            <person name="Carter-House D."/>
            <person name="Stajich J."/>
            <person name="Litt A."/>
        </authorList>
    </citation>
    <scope>NUCLEOTIDE SEQUENCE [LARGE SCALE GENOMIC DNA]</scope>
    <source>
        <strain evidence="1">AR-01</strain>
    </source>
</reference>
<comment type="caution">
    <text evidence="1">The sequence shown here is derived from an EMBL/GenBank/DDBJ whole genome shotgun (WGS) entry which is preliminary data.</text>
</comment>
<protein>
    <submittedName>
        <fullName evidence="1">Uncharacterized protein</fullName>
    </submittedName>
</protein>
<proteinExistence type="predicted"/>
<evidence type="ECO:0000313" key="2">
    <source>
        <dbReference type="Proteomes" id="UP000823775"/>
    </source>
</evidence>
<organism evidence="1 2">
    <name type="scientific">Datura stramonium</name>
    <name type="common">Jimsonweed</name>
    <name type="synonym">Common thornapple</name>
    <dbReference type="NCBI Taxonomy" id="4076"/>
    <lineage>
        <taxon>Eukaryota</taxon>
        <taxon>Viridiplantae</taxon>
        <taxon>Streptophyta</taxon>
        <taxon>Embryophyta</taxon>
        <taxon>Tracheophyta</taxon>
        <taxon>Spermatophyta</taxon>
        <taxon>Magnoliopsida</taxon>
        <taxon>eudicotyledons</taxon>
        <taxon>Gunneridae</taxon>
        <taxon>Pentapetalae</taxon>
        <taxon>asterids</taxon>
        <taxon>lamiids</taxon>
        <taxon>Solanales</taxon>
        <taxon>Solanaceae</taxon>
        <taxon>Solanoideae</taxon>
        <taxon>Datureae</taxon>
        <taxon>Datura</taxon>
    </lineage>
</organism>
<evidence type="ECO:0000313" key="1">
    <source>
        <dbReference type="EMBL" id="MCD7455788.1"/>
    </source>
</evidence>
<gene>
    <name evidence="1" type="ORF">HAX54_029642</name>
</gene>
<keyword evidence="2" id="KW-1185">Reference proteome</keyword>
<accession>A0ABS8SAD1</accession>
<sequence length="226" mass="25360">MFLHHRLCKSPLGARPHGLNAWAALKADIAAMPRPSMGQSLFVLKSTRLCGEENEECFISVDTSPRTLLKTVERGEPPKLDNFMFLVVSAATAVRSRLLPQGQNSLARVPSWGVVWAACSCAKSYTAVPRPDPSNSKSEWASPPGLSLVLIPFWPLYNISLKFAADSFEIFGFDFLLSRTFGNIERCLALWMCLKMGMQDMSKLLHPCSKLRKIWLDCWKDLDRLI</sequence>